<dbReference type="Proteomes" id="UP000837857">
    <property type="component" value="Chromosome 2"/>
</dbReference>
<reference evidence="2" key="1">
    <citation type="submission" date="2022-03" db="EMBL/GenBank/DDBJ databases">
        <authorList>
            <person name="Martin H S."/>
        </authorList>
    </citation>
    <scope>NUCLEOTIDE SEQUENCE</scope>
</reference>
<feature type="compositionally biased region" description="Polar residues" evidence="1">
    <location>
        <begin position="106"/>
        <end position="117"/>
    </location>
</feature>
<evidence type="ECO:0000256" key="1">
    <source>
        <dbReference type="SAM" id="MobiDB-lite"/>
    </source>
</evidence>
<feature type="region of interest" description="Disordered" evidence="1">
    <location>
        <begin position="14"/>
        <end position="34"/>
    </location>
</feature>
<evidence type="ECO:0000313" key="2">
    <source>
        <dbReference type="EMBL" id="CAH2050516.1"/>
    </source>
</evidence>
<sequence length="126" mass="13696">MKVRPHIPQLDLQLTLNSNPDSSPSCSGSMDSLDTDTLTMEAMEESLNFSTDIKTSNIKVYSSQLQEVSPSLPATIMMDEDLPGSPDDDMSSPQDYMCSPHDLNDPDTTSPQSGSHDVTSDIEVDV</sequence>
<organism evidence="2 3">
    <name type="scientific">Iphiclides podalirius</name>
    <name type="common">scarce swallowtail</name>
    <dbReference type="NCBI Taxonomy" id="110791"/>
    <lineage>
        <taxon>Eukaryota</taxon>
        <taxon>Metazoa</taxon>
        <taxon>Ecdysozoa</taxon>
        <taxon>Arthropoda</taxon>
        <taxon>Hexapoda</taxon>
        <taxon>Insecta</taxon>
        <taxon>Pterygota</taxon>
        <taxon>Neoptera</taxon>
        <taxon>Endopterygota</taxon>
        <taxon>Lepidoptera</taxon>
        <taxon>Glossata</taxon>
        <taxon>Ditrysia</taxon>
        <taxon>Papilionoidea</taxon>
        <taxon>Papilionidae</taxon>
        <taxon>Papilioninae</taxon>
        <taxon>Iphiclides</taxon>
    </lineage>
</organism>
<dbReference type="EMBL" id="OW152814">
    <property type="protein sequence ID" value="CAH2050516.1"/>
    <property type="molecule type" value="Genomic_DNA"/>
</dbReference>
<accession>A0ABN8IG84</accession>
<keyword evidence="3" id="KW-1185">Reference proteome</keyword>
<feature type="non-terminal residue" evidence="2">
    <location>
        <position position="1"/>
    </location>
</feature>
<proteinExistence type="predicted"/>
<feature type="compositionally biased region" description="Acidic residues" evidence="1">
    <location>
        <begin position="78"/>
        <end position="90"/>
    </location>
</feature>
<feature type="compositionally biased region" description="Low complexity" evidence="1">
    <location>
        <begin position="17"/>
        <end position="32"/>
    </location>
</feature>
<protein>
    <submittedName>
        <fullName evidence="2">Uncharacterized protein</fullName>
    </submittedName>
</protein>
<evidence type="ECO:0000313" key="3">
    <source>
        <dbReference type="Proteomes" id="UP000837857"/>
    </source>
</evidence>
<gene>
    <name evidence="2" type="ORF">IPOD504_LOCUS7514</name>
</gene>
<name>A0ABN8IG84_9NEOP</name>
<feature type="region of interest" description="Disordered" evidence="1">
    <location>
        <begin position="76"/>
        <end position="126"/>
    </location>
</feature>